<dbReference type="AlphaFoldDB" id="A0A1G4JLZ7"/>
<organism evidence="2 3">
    <name type="scientific">Lachancea dasiensis</name>
    <dbReference type="NCBI Taxonomy" id="1072105"/>
    <lineage>
        <taxon>Eukaryota</taxon>
        <taxon>Fungi</taxon>
        <taxon>Dikarya</taxon>
        <taxon>Ascomycota</taxon>
        <taxon>Saccharomycotina</taxon>
        <taxon>Saccharomycetes</taxon>
        <taxon>Saccharomycetales</taxon>
        <taxon>Saccharomycetaceae</taxon>
        <taxon>Lachancea</taxon>
    </lineage>
</organism>
<dbReference type="OrthoDB" id="434695at2759"/>
<gene>
    <name evidence="2" type="ORF">LADA_0F11210G</name>
</gene>
<dbReference type="PANTHER" id="PTHR31975:SF1">
    <property type="entry name" value="BUD SITE SELECTION PROTEIN 7-RELATED"/>
    <property type="match status" value="1"/>
</dbReference>
<proteinExistence type="predicted"/>
<feature type="region of interest" description="Disordered" evidence="1">
    <location>
        <begin position="47"/>
        <end position="74"/>
    </location>
</feature>
<dbReference type="PANTHER" id="PTHR31975">
    <property type="entry name" value="BUD SITE SELECTION PROTEIN 7-RELATED"/>
    <property type="match status" value="1"/>
</dbReference>
<sequence>MLSQASIPEVQEDEIGLAIEERKSKSYNFQDLGPPDLISLVKYAQSSNSGSQNSKNRSMQVEPTSTSIDPQDLHANDKLKGQIGTFLYCAGVDTSDPTSIAVYLKNLADLISDKPQNWFGKQKHYKVARITYCTWNAFRKCDVQVVVHIPGAVQSYMLNTQGKVIEVSQKEREALWAETFVSGVVRAVSVMTNNFEEGEVNNVVETRILNPLMAGELGDVSDRFIDVFPLVYTQGPHLGAPCDVATPSRTNNHLCETLLRVTKLTQNFARCREMLTALMDQYPECVVLLARVLIAADLKIDGIALLHEELLKKDSSIKGYRSELLCIQAKFLLTDKRDYFTAQKLAQSAVDSAPSEFRPWHLLVESYIGLNDVENALSALNGCPITPHREQYGFKRVVSLGQDSSNLHLPLPIDVILEDVTSLSSTEVTMEHRALNPTLVNLPAPTLKGNARTRYHYLTEIALKTGWETLLKYRSKLFVMEEEYLVAASPPSEPEAGSKDVIRGKRLCERWLDSLFMVLYEDLKTYTLWQAEQLHFEAQNTRYQKSTAEWELLGLCAWRLGHRDEAASAFSKGLDQRFSAESCRRMLRILLSERSQVKANRELPSSQAMAAAVDIDNKLIDLCVKLCCWNHRWYCEFSVLQLDTLAHIVQDIGITKLSNEIRARYPESVAQLVEDNLLDFFSHFTHDGYDK</sequence>
<evidence type="ECO:0000313" key="2">
    <source>
        <dbReference type="EMBL" id="SCU91649.1"/>
    </source>
</evidence>
<evidence type="ECO:0000313" key="3">
    <source>
        <dbReference type="Proteomes" id="UP000190274"/>
    </source>
</evidence>
<dbReference type="Proteomes" id="UP000190274">
    <property type="component" value="Chromosome F"/>
</dbReference>
<reference evidence="2 3" key="1">
    <citation type="submission" date="2016-03" db="EMBL/GenBank/DDBJ databases">
        <authorList>
            <person name="Devillers H."/>
        </authorList>
    </citation>
    <scope>NUCLEOTIDE SEQUENCE [LARGE SCALE GENOMIC DNA]</scope>
    <source>
        <strain evidence="2">CBS 10888</strain>
    </source>
</reference>
<dbReference type="EMBL" id="LT598458">
    <property type="protein sequence ID" value="SCU91649.1"/>
    <property type="molecule type" value="Genomic_DNA"/>
</dbReference>
<accession>A0A1G4JLZ7</accession>
<dbReference type="InterPro" id="IPR015374">
    <property type="entry name" value="ChAPs"/>
</dbReference>
<feature type="compositionally biased region" description="Low complexity" evidence="1">
    <location>
        <begin position="47"/>
        <end position="58"/>
    </location>
</feature>
<dbReference type="GO" id="GO:0006893">
    <property type="term" value="P:Golgi to plasma membrane transport"/>
    <property type="evidence" value="ECO:0007669"/>
    <property type="project" value="TreeGrafter"/>
</dbReference>
<dbReference type="Gene3D" id="1.25.40.10">
    <property type="entry name" value="Tetratricopeptide repeat domain"/>
    <property type="match status" value="1"/>
</dbReference>
<dbReference type="InterPro" id="IPR011990">
    <property type="entry name" value="TPR-like_helical_dom_sf"/>
</dbReference>
<dbReference type="Pfam" id="PF09295">
    <property type="entry name" value="ChAPs"/>
    <property type="match status" value="1"/>
</dbReference>
<feature type="compositionally biased region" description="Polar residues" evidence="1">
    <location>
        <begin position="59"/>
        <end position="69"/>
    </location>
</feature>
<dbReference type="STRING" id="1266660.A0A1G4JLZ7"/>
<keyword evidence="3" id="KW-1185">Reference proteome</keyword>
<name>A0A1G4JLZ7_9SACH</name>
<evidence type="ECO:0000256" key="1">
    <source>
        <dbReference type="SAM" id="MobiDB-lite"/>
    </source>
</evidence>
<protein>
    <submittedName>
        <fullName evidence="2">LADA_0F11210g1_1</fullName>
    </submittedName>
</protein>
<dbReference type="GO" id="GO:0034044">
    <property type="term" value="C:exomer complex"/>
    <property type="evidence" value="ECO:0007669"/>
    <property type="project" value="UniProtKB-ARBA"/>
</dbReference>